<dbReference type="RefSeq" id="WP_051883553.1">
    <property type="nucleotide sequence ID" value="NZ_APNK01000025.1"/>
</dbReference>
<dbReference type="InterPro" id="IPR006058">
    <property type="entry name" value="2Fe2S_fd_BS"/>
</dbReference>
<dbReference type="Proteomes" id="UP000028302">
    <property type="component" value="Unassembled WGS sequence"/>
</dbReference>
<evidence type="ECO:0000256" key="1">
    <source>
        <dbReference type="SAM" id="Phobius"/>
    </source>
</evidence>
<keyword evidence="1" id="KW-1133">Transmembrane helix</keyword>
<evidence type="ECO:0000313" key="3">
    <source>
        <dbReference type="Proteomes" id="UP000028302"/>
    </source>
</evidence>
<sequence>MSAFDIIQGILLALVGLACLVHVAHRFAPRITHRLRMIAAYRIAPTPASADWRQAIARRITPGIQAQSSGCDTGGCSACRGCDLKARLTRPER</sequence>
<feature type="transmembrane region" description="Helical" evidence="1">
    <location>
        <begin position="6"/>
        <end position="28"/>
    </location>
</feature>
<dbReference type="OrthoDB" id="8966506at2"/>
<dbReference type="EMBL" id="APNK01000025">
    <property type="protein sequence ID" value="KEZ76620.1"/>
    <property type="molecule type" value="Genomic_DNA"/>
</dbReference>
<name>A0A084IIT6_SALHC</name>
<organism evidence="2 3">
    <name type="scientific">Salinisphaera hydrothermalis (strain C41B8)</name>
    <dbReference type="NCBI Taxonomy" id="1304275"/>
    <lineage>
        <taxon>Bacteria</taxon>
        <taxon>Pseudomonadati</taxon>
        <taxon>Pseudomonadota</taxon>
        <taxon>Gammaproteobacteria</taxon>
        <taxon>Salinisphaerales</taxon>
        <taxon>Salinisphaeraceae</taxon>
        <taxon>Salinisphaera</taxon>
    </lineage>
</organism>
<dbReference type="STRING" id="1304275.C41B8_13980"/>
<comment type="caution">
    <text evidence="2">The sequence shown here is derived from an EMBL/GenBank/DDBJ whole genome shotgun (WGS) entry which is preliminary data.</text>
</comment>
<dbReference type="InterPro" id="IPR046494">
    <property type="entry name" value="DUF6587"/>
</dbReference>
<gene>
    <name evidence="2" type="ORF">C41B8_13980</name>
</gene>
<proteinExistence type="predicted"/>
<protein>
    <submittedName>
        <fullName evidence="2">Uncharacterized protein</fullName>
    </submittedName>
</protein>
<keyword evidence="1" id="KW-0472">Membrane</keyword>
<reference evidence="2 3" key="1">
    <citation type="submission" date="2013-03" db="EMBL/GenBank/DDBJ databases">
        <title>Salinisphaera hydrothermalis C41B8 Genome Sequencing.</title>
        <authorList>
            <person name="Li C."/>
            <person name="Lai Q."/>
            <person name="Shao Z."/>
        </authorList>
    </citation>
    <scope>NUCLEOTIDE SEQUENCE [LARGE SCALE GENOMIC DNA]</scope>
    <source>
        <strain evidence="2 3">C41B8</strain>
    </source>
</reference>
<keyword evidence="1" id="KW-0812">Transmembrane</keyword>
<keyword evidence="3" id="KW-1185">Reference proteome</keyword>
<dbReference type="GO" id="GO:0051537">
    <property type="term" value="F:2 iron, 2 sulfur cluster binding"/>
    <property type="evidence" value="ECO:0007669"/>
    <property type="project" value="InterPro"/>
</dbReference>
<dbReference type="Pfam" id="PF20228">
    <property type="entry name" value="DUF6587"/>
    <property type="match status" value="1"/>
</dbReference>
<dbReference type="AlphaFoldDB" id="A0A084IIT6"/>
<accession>A0A084IIT6</accession>
<dbReference type="PROSITE" id="PS00197">
    <property type="entry name" value="2FE2S_FER_1"/>
    <property type="match status" value="1"/>
</dbReference>
<evidence type="ECO:0000313" key="2">
    <source>
        <dbReference type="EMBL" id="KEZ76620.1"/>
    </source>
</evidence>